<name>A0A1Z2XL94_9FIRM</name>
<evidence type="ECO:0000313" key="4">
    <source>
        <dbReference type="Proteomes" id="UP000596035"/>
    </source>
</evidence>
<reference evidence="1" key="1">
    <citation type="journal article" date="2017" name="Genome Announc.">
        <title>High-Quality Whole-Genome Sequences of the Oligo-Mouse-Microbiota Bacterial Community.</title>
        <authorList>
            <person name="Garzetti D."/>
            <person name="Brugiroux S."/>
            <person name="Bunk B."/>
            <person name="Pukall R."/>
            <person name="McCoy K.D."/>
            <person name="Macpherson A.J."/>
            <person name="Stecher B."/>
        </authorList>
    </citation>
    <scope>NUCLEOTIDE SEQUENCE</scope>
    <source>
        <strain evidence="1">KB18</strain>
    </source>
</reference>
<dbReference type="EMBL" id="CP065321">
    <property type="protein sequence ID" value="QQR28487.1"/>
    <property type="molecule type" value="Genomic_DNA"/>
</dbReference>
<dbReference type="EMBL" id="CP021422">
    <property type="protein sequence ID" value="ASB39199.1"/>
    <property type="molecule type" value="Genomic_DNA"/>
</dbReference>
<reference evidence="2 4" key="3">
    <citation type="submission" date="2020-11" db="EMBL/GenBank/DDBJ databases">
        <title>Closed and high quality bacterial genomes of the OMM12 community.</title>
        <authorList>
            <person name="Marbouty M."/>
            <person name="Lamy-Besnier Q."/>
            <person name="Debarbieux L."/>
            <person name="Koszul R."/>
        </authorList>
    </citation>
    <scope>NUCLEOTIDE SEQUENCE [LARGE SCALE GENOMIC DNA]</scope>
    <source>
        <strain evidence="2 4">KB18</strain>
    </source>
</reference>
<dbReference type="KEGG" id="amur:ADH66_00130"/>
<keyword evidence="3" id="KW-1185">Reference proteome</keyword>
<sequence>MNNLNGCTFTWVYQHYLSWFSDHARSDAIPKREEEIVGAHSYNEDVFSDGHISLNRVIYYVPLKQSEAKSGKPEIFGFTELNLLEEDSSGDIEKITPVEYALL</sequence>
<evidence type="ECO:0000313" key="2">
    <source>
        <dbReference type="EMBL" id="QQR28487.1"/>
    </source>
</evidence>
<protein>
    <submittedName>
        <fullName evidence="2">Uncharacterized protein</fullName>
    </submittedName>
</protein>
<evidence type="ECO:0000313" key="3">
    <source>
        <dbReference type="Proteomes" id="UP000196710"/>
    </source>
</evidence>
<organism evidence="2 4">
    <name type="scientific">Acutalibacter muris</name>
    <dbReference type="NCBI Taxonomy" id="1796620"/>
    <lineage>
        <taxon>Bacteria</taxon>
        <taxon>Bacillati</taxon>
        <taxon>Bacillota</taxon>
        <taxon>Clostridia</taxon>
        <taxon>Eubacteriales</taxon>
        <taxon>Acutalibacteraceae</taxon>
        <taxon>Acutalibacter</taxon>
    </lineage>
</organism>
<dbReference type="Proteomes" id="UP000596035">
    <property type="component" value="Chromosome"/>
</dbReference>
<dbReference type="RefSeq" id="WP_066537257.1">
    <property type="nucleotide sequence ID" value="NZ_CAJTCQ010000021.1"/>
</dbReference>
<reference evidence="3" key="2">
    <citation type="submission" date="2017-05" db="EMBL/GenBank/DDBJ databases">
        <title>Improved OligoMM genomes.</title>
        <authorList>
            <person name="Garzetti D."/>
        </authorList>
    </citation>
    <scope>NUCLEOTIDE SEQUENCE [LARGE SCALE GENOMIC DNA]</scope>
    <source>
        <strain evidence="3">KB18</strain>
    </source>
</reference>
<proteinExistence type="predicted"/>
<accession>A0A1Z2XL94</accession>
<gene>
    <name evidence="1" type="ORF">ADH66_00130</name>
    <name evidence="2" type="ORF">I5Q82_10125</name>
</gene>
<dbReference type="AlphaFoldDB" id="A0A1Z2XL94"/>
<evidence type="ECO:0000313" key="1">
    <source>
        <dbReference type="EMBL" id="ASB39199.1"/>
    </source>
</evidence>
<dbReference type="Proteomes" id="UP000196710">
    <property type="component" value="Chromosome"/>
</dbReference>